<gene>
    <name evidence="1" type="ORF">GJ699_23220</name>
</gene>
<dbReference type="AlphaFoldDB" id="A0A6I2L564"/>
<name>A0A6I2L564_9BURK</name>
<accession>A0A6I2L564</accession>
<protein>
    <submittedName>
        <fullName evidence="1">Uncharacterized protein</fullName>
    </submittedName>
</protein>
<evidence type="ECO:0000313" key="1">
    <source>
        <dbReference type="EMBL" id="MRW92913.1"/>
    </source>
</evidence>
<dbReference type="RefSeq" id="WP_154380784.1">
    <property type="nucleotide sequence ID" value="NZ_WKJK01000013.1"/>
</dbReference>
<proteinExistence type="predicted"/>
<comment type="caution">
    <text evidence="1">The sequence shown here is derived from an EMBL/GenBank/DDBJ whole genome shotgun (WGS) entry which is preliminary data.</text>
</comment>
<sequence length="183" mass="20555">MSLSRAIELSIRGAELLADSNGVLRRIAELSHRATQANQRYAQLLLDWSSKRGVQHELQSAHDRKASLEAATRIAQRATRAALDIATLVDGRRPAWLRGIERSPSYAQNLTELFARLATVTAEVERLARRPAPHQHELEVLAHSLQGMRKVSRQNIEVGKRSIAGIERIQSEAMQFVRVLRRG</sequence>
<reference evidence="1 2" key="1">
    <citation type="submission" date="2019-11" db="EMBL/GenBank/DDBJ databases">
        <title>Novel species isolated from a subtropical stream in China.</title>
        <authorList>
            <person name="Lu H."/>
        </authorList>
    </citation>
    <scope>NUCLEOTIDE SEQUENCE [LARGE SCALE GENOMIC DNA]</scope>
    <source>
        <strain evidence="1 2">FT80W</strain>
    </source>
</reference>
<dbReference type="Proteomes" id="UP000433309">
    <property type="component" value="Unassembled WGS sequence"/>
</dbReference>
<organism evidence="1 2">
    <name type="scientific">Duganella guangzhouensis</name>
    <dbReference type="NCBI Taxonomy" id="2666084"/>
    <lineage>
        <taxon>Bacteria</taxon>
        <taxon>Pseudomonadati</taxon>
        <taxon>Pseudomonadota</taxon>
        <taxon>Betaproteobacteria</taxon>
        <taxon>Burkholderiales</taxon>
        <taxon>Oxalobacteraceae</taxon>
        <taxon>Telluria group</taxon>
        <taxon>Duganella</taxon>
    </lineage>
</organism>
<evidence type="ECO:0000313" key="2">
    <source>
        <dbReference type="Proteomes" id="UP000433309"/>
    </source>
</evidence>
<keyword evidence="2" id="KW-1185">Reference proteome</keyword>
<dbReference type="EMBL" id="WKJK01000013">
    <property type="protein sequence ID" value="MRW92913.1"/>
    <property type="molecule type" value="Genomic_DNA"/>
</dbReference>